<dbReference type="Pfam" id="PF00582">
    <property type="entry name" value="Usp"/>
    <property type="match status" value="1"/>
</dbReference>
<dbReference type="AlphaFoldDB" id="A0A9X3MU78"/>
<dbReference type="InterPro" id="IPR006015">
    <property type="entry name" value="Universal_stress_UspA"/>
</dbReference>
<name>A0A9X3MU78_9ACTN</name>
<dbReference type="Proteomes" id="UP001149140">
    <property type="component" value="Unassembled WGS sequence"/>
</dbReference>
<dbReference type="SUPFAM" id="SSF52402">
    <property type="entry name" value="Adenine nucleotide alpha hydrolases-like"/>
    <property type="match status" value="1"/>
</dbReference>
<dbReference type="PIRSF" id="PIRSF006276">
    <property type="entry name" value="UspA"/>
    <property type="match status" value="1"/>
</dbReference>
<sequence length="168" mass="17511">MSSVYRNILVAVDGSPDAEAALTHASELARDQRARLTLVTAVPQVPATALLASGAAPPRSEVIKHYAEMLRVAAGTLPDDVSVTTLLVEGPPARALVERARSGAFDLIVMGSHGHGRLHTSLLGCVSQKVMQASPIPVLLIRAAQEQQVTAPAVAPVDSSLPIFPITS</sequence>
<dbReference type="InterPro" id="IPR014729">
    <property type="entry name" value="Rossmann-like_a/b/a_fold"/>
</dbReference>
<proteinExistence type="inferred from homology"/>
<comment type="similarity">
    <text evidence="1">Belongs to the universal stress protein A family.</text>
</comment>
<gene>
    <name evidence="3" type="ORF">OM076_20600</name>
</gene>
<reference evidence="3" key="1">
    <citation type="submission" date="2022-10" db="EMBL/GenBank/DDBJ databases">
        <title>The WGS of Solirubrobacter ginsenosidimutans DSM 21036.</title>
        <authorList>
            <person name="Jiang Z."/>
        </authorList>
    </citation>
    <scope>NUCLEOTIDE SEQUENCE</scope>
    <source>
        <strain evidence="3">DSM 21036</strain>
    </source>
</reference>
<evidence type="ECO:0000256" key="1">
    <source>
        <dbReference type="ARBA" id="ARBA00008791"/>
    </source>
</evidence>
<protein>
    <submittedName>
        <fullName evidence="3">Universal stress protein</fullName>
    </submittedName>
</protein>
<feature type="domain" description="UspA" evidence="2">
    <location>
        <begin position="5"/>
        <end position="142"/>
    </location>
</feature>
<evidence type="ECO:0000313" key="4">
    <source>
        <dbReference type="Proteomes" id="UP001149140"/>
    </source>
</evidence>
<dbReference type="CDD" id="cd00293">
    <property type="entry name" value="USP-like"/>
    <property type="match status" value="1"/>
</dbReference>
<dbReference type="PRINTS" id="PR01438">
    <property type="entry name" value="UNVRSLSTRESS"/>
</dbReference>
<accession>A0A9X3MU78</accession>
<dbReference type="PANTHER" id="PTHR46268">
    <property type="entry name" value="STRESS RESPONSE PROTEIN NHAX"/>
    <property type="match status" value="1"/>
</dbReference>
<evidence type="ECO:0000313" key="3">
    <source>
        <dbReference type="EMBL" id="MDA0162684.1"/>
    </source>
</evidence>
<evidence type="ECO:0000259" key="2">
    <source>
        <dbReference type="Pfam" id="PF00582"/>
    </source>
</evidence>
<keyword evidence="4" id="KW-1185">Reference proteome</keyword>
<dbReference type="Gene3D" id="3.40.50.620">
    <property type="entry name" value="HUPs"/>
    <property type="match status" value="1"/>
</dbReference>
<dbReference type="PANTHER" id="PTHR46268:SF6">
    <property type="entry name" value="UNIVERSAL STRESS PROTEIN UP12"/>
    <property type="match status" value="1"/>
</dbReference>
<organism evidence="3 4">
    <name type="scientific">Solirubrobacter ginsenosidimutans</name>
    <dbReference type="NCBI Taxonomy" id="490573"/>
    <lineage>
        <taxon>Bacteria</taxon>
        <taxon>Bacillati</taxon>
        <taxon>Actinomycetota</taxon>
        <taxon>Thermoleophilia</taxon>
        <taxon>Solirubrobacterales</taxon>
        <taxon>Solirubrobacteraceae</taxon>
        <taxon>Solirubrobacter</taxon>
    </lineage>
</organism>
<dbReference type="InterPro" id="IPR006016">
    <property type="entry name" value="UspA"/>
</dbReference>
<dbReference type="RefSeq" id="WP_270041921.1">
    <property type="nucleotide sequence ID" value="NZ_JAPDOD010000020.1"/>
</dbReference>
<dbReference type="EMBL" id="JAPDOD010000020">
    <property type="protein sequence ID" value="MDA0162684.1"/>
    <property type="molecule type" value="Genomic_DNA"/>
</dbReference>
<comment type="caution">
    <text evidence="3">The sequence shown here is derived from an EMBL/GenBank/DDBJ whole genome shotgun (WGS) entry which is preliminary data.</text>
</comment>